<protein>
    <submittedName>
        <fullName evidence="4">Retrovirus-related Pol polyprotein from transposon TNT 1-94</fullName>
    </submittedName>
</protein>
<dbReference type="Pfam" id="PF07727">
    <property type="entry name" value="RVT_2"/>
    <property type="match status" value="1"/>
</dbReference>
<accession>A0A6L2KR77</accession>
<dbReference type="InterPro" id="IPR036875">
    <property type="entry name" value="Znf_CCHC_sf"/>
</dbReference>
<dbReference type="EMBL" id="BKCJ010002868">
    <property type="protein sequence ID" value="GEU51449.1"/>
    <property type="molecule type" value="Genomic_DNA"/>
</dbReference>
<feature type="domain" description="Reverse transcriptase Ty1/copia-type" evidence="2">
    <location>
        <begin position="499"/>
        <end position="615"/>
    </location>
</feature>
<evidence type="ECO:0000313" key="4">
    <source>
        <dbReference type="EMBL" id="GEU51449.1"/>
    </source>
</evidence>
<reference evidence="4" key="1">
    <citation type="journal article" date="2019" name="Sci. Rep.">
        <title>Draft genome of Tanacetum cinerariifolium, the natural source of mosquito coil.</title>
        <authorList>
            <person name="Yamashiro T."/>
            <person name="Shiraishi A."/>
            <person name="Satake H."/>
            <person name="Nakayama K."/>
        </authorList>
    </citation>
    <scope>NUCLEOTIDE SEQUENCE</scope>
</reference>
<name>A0A6L2KR77_TANCI</name>
<evidence type="ECO:0000256" key="1">
    <source>
        <dbReference type="SAM" id="MobiDB-lite"/>
    </source>
</evidence>
<feature type="domain" description="GAG-pre-integrase" evidence="3">
    <location>
        <begin position="369"/>
        <end position="418"/>
    </location>
</feature>
<dbReference type="GO" id="GO:0008270">
    <property type="term" value="F:zinc ion binding"/>
    <property type="evidence" value="ECO:0007669"/>
    <property type="project" value="InterPro"/>
</dbReference>
<dbReference type="Pfam" id="PF13976">
    <property type="entry name" value="gag_pre-integrs"/>
    <property type="match status" value="1"/>
</dbReference>
<dbReference type="GO" id="GO:0003676">
    <property type="term" value="F:nucleic acid binding"/>
    <property type="evidence" value="ECO:0007669"/>
    <property type="project" value="InterPro"/>
</dbReference>
<organism evidence="4">
    <name type="scientific">Tanacetum cinerariifolium</name>
    <name type="common">Dalmatian daisy</name>
    <name type="synonym">Chrysanthemum cinerariifolium</name>
    <dbReference type="NCBI Taxonomy" id="118510"/>
    <lineage>
        <taxon>Eukaryota</taxon>
        <taxon>Viridiplantae</taxon>
        <taxon>Streptophyta</taxon>
        <taxon>Embryophyta</taxon>
        <taxon>Tracheophyta</taxon>
        <taxon>Spermatophyta</taxon>
        <taxon>Magnoliopsida</taxon>
        <taxon>eudicotyledons</taxon>
        <taxon>Gunneridae</taxon>
        <taxon>Pentapetalae</taxon>
        <taxon>asterids</taxon>
        <taxon>campanulids</taxon>
        <taxon>Asterales</taxon>
        <taxon>Asteraceae</taxon>
        <taxon>Asteroideae</taxon>
        <taxon>Anthemideae</taxon>
        <taxon>Anthemidinae</taxon>
        <taxon>Tanacetum</taxon>
    </lineage>
</organism>
<evidence type="ECO:0000259" key="3">
    <source>
        <dbReference type="Pfam" id="PF13976"/>
    </source>
</evidence>
<dbReference type="SUPFAM" id="SSF57756">
    <property type="entry name" value="Retrovirus zinc finger-like domains"/>
    <property type="match status" value="1"/>
</dbReference>
<gene>
    <name evidence="4" type="ORF">Tci_023427</name>
</gene>
<dbReference type="InterPro" id="IPR025724">
    <property type="entry name" value="GAG-pre-integrase_dom"/>
</dbReference>
<dbReference type="AlphaFoldDB" id="A0A6L2KR77"/>
<feature type="region of interest" description="Disordered" evidence="1">
    <location>
        <begin position="673"/>
        <end position="703"/>
    </location>
</feature>
<proteinExistence type="predicted"/>
<feature type="compositionally biased region" description="Basic residues" evidence="1">
    <location>
        <begin position="683"/>
        <end position="698"/>
    </location>
</feature>
<sequence length="987" mass="111074">MSIASTEDKVQRRLEVKARSTLIMVIPNEHQLKFNSIKDAKSLLEAIKKRFGGNDATKKTQRNLLKYQYENFTASSFESLDQTFDRLQKLINEPEVKEVSSSSTNTQNMAFVSSSSNNNINSSNEAVKTAFGVTTAGTEMAMLTMRARRFLKNTGRKLNLNRNETIAFDKTKVECYNFHKRGHFARECRALRAQDNRHMESTKRNVLVETINSSALVSCDGLGGYDWSDQVKEGTNNALMAYSTSSSNSEILNKLIDSQIMDNCKKGLGYNTVSPPHTVETLNAKTSKEVPKVVKKDNGAPIIENWKSDDENESLPPPKIEIKQSNLVLLRPKAILNAVKGYKGNPQMDLQEKGVIDSGCSRVPRKNNMYSVDLKNIILKEGLTCLFAKATSNESRLWHRRLEHLNFKIMNKLVKGNLCFQDAGFKPSNDVGKKVNEVPRQKNECKDQEEKGSVNSTNRVNAASNEVNAVGRKSSIELPNDPDMPEWEDITYLKTQMKIAIGSKWVFKNKLDERGIMIKNKARLVAQGHTQEEGIDYDEVFLPVVRIEAIRLFLAYASFKDFVVYQMDVKSDFVYEKIEEEVYLCQPPGFENPEFPDKVYKVEKALYGLHQAPRAIGVNAGDSKLLLLGITSAELLLLDRRFSSKETPLFLTMVGPNQVQMGKGSAQPTYTQYTPAFDMPPPKPKKTKKPKQTKRKTTKVPQPSESIDIAADEAVYTEGVIVWCQDTMRDTSAHTRYEGVSKMSSDPLLAGKVLDLEDELKRTKTAQQTKIYGLERRVKKLEKKHMSRTHKLKRLYKVGVTARVISSSDDEAFDKEDTSKHGRIDEIDADEDIALVSTHDDVVQNKGIEDVGEEEVVEVVTTAKMLIDAAQVTTTIADISVSAAAETIVTTALNITVESTKKNVKFTQVQDKSKGKTKLIEEPEMPKKRKHQIRADKELAEKLLAEMDAKIDKENRIARERSQKEQEANDALINTWDDIQAKIDADA</sequence>
<evidence type="ECO:0000259" key="2">
    <source>
        <dbReference type="Pfam" id="PF07727"/>
    </source>
</evidence>
<dbReference type="InterPro" id="IPR013103">
    <property type="entry name" value="RVT_2"/>
</dbReference>
<comment type="caution">
    <text evidence="4">The sequence shown here is derived from an EMBL/GenBank/DDBJ whole genome shotgun (WGS) entry which is preliminary data.</text>
</comment>